<dbReference type="Pfam" id="PF00903">
    <property type="entry name" value="Glyoxalase"/>
    <property type="match status" value="1"/>
</dbReference>
<dbReference type="Gene3D" id="3.10.180.10">
    <property type="entry name" value="2,3-Dihydroxybiphenyl 1,2-Dioxygenase, domain 1"/>
    <property type="match status" value="1"/>
</dbReference>
<keyword evidence="1" id="KW-0479">Metal-binding</keyword>
<gene>
    <name evidence="7" type="ORF">GCM10008932_07960</name>
</gene>
<keyword evidence="8" id="KW-1185">Reference proteome</keyword>
<feature type="domain" description="VOC" evidence="6">
    <location>
        <begin position="4"/>
        <end position="126"/>
    </location>
</feature>
<comment type="caution">
    <text evidence="7">The sequence shown here is derived from an EMBL/GenBank/DDBJ whole genome shotgun (WGS) entry which is preliminary data.</text>
</comment>
<dbReference type="SUPFAM" id="SSF54593">
    <property type="entry name" value="Glyoxalase/Bleomycin resistance protein/Dihydroxybiphenyl dioxygenase"/>
    <property type="match status" value="1"/>
</dbReference>
<dbReference type="PROSITE" id="PS00934">
    <property type="entry name" value="GLYOXALASE_I_1"/>
    <property type="match status" value="1"/>
</dbReference>
<evidence type="ECO:0000313" key="8">
    <source>
        <dbReference type="Proteomes" id="UP001501166"/>
    </source>
</evidence>
<dbReference type="EMBL" id="BAAACW010000048">
    <property type="protein sequence ID" value="GAA0357535.1"/>
    <property type="molecule type" value="Genomic_DNA"/>
</dbReference>
<sequence>MTKKMLHTCVRVKDLEKSLDFYEKALGMKEVRRLDYPEYKFTLVYLALPGDEVELELTYNYDQEEPYDLGNGYGHIAIGVENLETVHEEYTQAGYDVTDLTGLSDGAASYFFIKDPDGYKIEIIQL</sequence>
<dbReference type="InterPro" id="IPR029068">
    <property type="entry name" value="Glyas_Bleomycin-R_OHBP_Dase"/>
</dbReference>
<evidence type="ECO:0000256" key="4">
    <source>
        <dbReference type="ARBA" id="ARBA00032460"/>
    </source>
</evidence>
<evidence type="ECO:0000256" key="1">
    <source>
        <dbReference type="ARBA" id="ARBA00022723"/>
    </source>
</evidence>
<proteinExistence type="predicted"/>
<dbReference type="Proteomes" id="UP001501166">
    <property type="component" value="Unassembled WGS sequence"/>
</dbReference>
<dbReference type="PROSITE" id="PS51819">
    <property type="entry name" value="VOC"/>
    <property type="match status" value="1"/>
</dbReference>
<name>A0ABN0X835_9LACT</name>
<evidence type="ECO:0000256" key="2">
    <source>
        <dbReference type="ARBA" id="ARBA00030291"/>
    </source>
</evidence>
<evidence type="ECO:0000256" key="3">
    <source>
        <dbReference type="ARBA" id="ARBA00030892"/>
    </source>
</evidence>
<evidence type="ECO:0000256" key="5">
    <source>
        <dbReference type="ARBA" id="ARBA00033298"/>
    </source>
</evidence>
<dbReference type="PANTHER" id="PTHR46036">
    <property type="entry name" value="LACTOYLGLUTATHIONE LYASE"/>
    <property type="match status" value="1"/>
</dbReference>
<dbReference type="InterPro" id="IPR004360">
    <property type="entry name" value="Glyas_Fos-R_dOase_dom"/>
</dbReference>
<dbReference type="InterPro" id="IPR037523">
    <property type="entry name" value="VOC_core"/>
</dbReference>
<reference evidence="7 8" key="1">
    <citation type="journal article" date="2019" name="Int. J. Syst. Evol. Microbiol.">
        <title>The Global Catalogue of Microorganisms (GCM) 10K type strain sequencing project: providing services to taxonomists for standard genome sequencing and annotation.</title>
        <authorList>
            <consortium name="The Broad Institute Genomics Platform"/>
            <consortium name="The Broad Institute Genome Sequencing Center for Infectious Disease"/>
            <person name="Wu L."/>
            <person name="Ma J."/>
        </authorList>
    </citation>
    <scope>NUCLEOTIDE SEQUENCE [LARGE SCALE GENOMIC DNA]</scope>
    <source>
        <strain evidence="7 8">JCM 12662</strain>
    </source>
</reference>
<evidence type="ECO:0000313" key="7">
    <source>
        <dbReference type="EMBL" id="GAA0357535.1"/>
    </source>
</evidence>
<accession>A0ABN0X835</accession>
<dbReference type="PANTHER" id="PTHR46036:SF5">
    <property type="entry name" value="LACTOYLGLUTATHIONE LYASE"/>
    <property type="match status" value="1"/>
</dbReference>
<dbReference type="RefSeq" id="WP_343754248.1">
    <property type="nucleotide sequence ID" value="NZ_BAAACW010000048.1"/>
</dbReference>
<dbReference type="InterPro" id="IPR018146">
    <property type="entry name" value="Glyoxalase_1_CS"/>
</dbReference>
<organism evidence="7 8">
    <name type="scientific">Alkalibacterium iburiense</name>
    <dbReference type="NCBI Taxonomy" id="290589"/>
    <lineage>
        <taxon>Bacteria</taxon>
        <taxon>Bacillati</taxon>
        <taxon>Bacillota</taxon>
        <taxon>Bacilli</taxon>
        <taxon>Lactobacillales</taxon>
        <taxon>Carnobacteriaceae</taxon>
        <taxon>Alkalibacterium</taxon>
    </lineage>
</organism>
<evidence type="ECO:0000259" key="6">
    <source>
        <dbReference type="PROSITE" id="PS51819"/>
    </source>
</evidence>
<dbReference type="PROSITE" id="PS00935">
    <property type="entry name" value="GLYOXALASE_I_2"/>
    <property type="match status" value="1"/>
</dbReference>
<protein>
    <recommendedName>
        <fullName evidence="3">Aldoketomutase</fullName>
    </recommendedName>
    <alternativeName>
        <fullName evidence="2">Ketone-aldehyde mutase</fullName>
    </alternativeName>
    <alternativeName>
        <fullName evidence="4">Methylglyoxalase</fullName>
    </alternativeName>
    <alternativeName>
        <fullName evidence="5">S-D-lactoylglutathione methylglyoxal lyase</fullName>
    </alternativeName>
</protein>